<dbReference type="GO" id="GO:0016746">
    <property type="term" value="F:acyltransferase activity"/>
    <property type="evidence" value="ECO:0007669"/>
    <property type="project" value="UniProtKB-KW"/>
</dbReference>
<evidence type="ECO:0000313" key="8">
    <source>
        <dbReference type="EMBL" id="RZU47267.1"/>
    </source>
</evidence>
<dbReference type="AlphaFoldDB" id="A0A4Q7Z9N8"/>
<feature type="binding site" evidence="6">
    <location>
        <position position="148"/>
    </location>
    <ligand>
        <name>acetyl-CoA</name>
        <dbReference type="ChEBI" id="CHEBI:57288"/>
    </ligand>
</feature>
<dbReference type="SUPFAM" id="SSF51161">
    <property type="entry name" value="Trimeric LpxA-like enzymes"/>
    <property type="match status" value="1"/>
</dbReference>
<dbReference type="InterPro" id="IPR018357">
    <property type="entry name" value="Hexapep_transf_CS"/>
</dbReference>
<evidence type="ECO:0000256" key="4">
    <source>
        <dbReference type="ARBA" id="ARBA00023315"/>
    </source>
</evidence>
<dbReference type="CDD" id="cd03360">
    <property type="entry name" value="LbH_AT_putative"/>
    <property type="match status" value="1"/>
</dbReference>
<evidence type="ECO:0000256" key="5">
    <source>
        <dbReference type="PIRSR" id="PIRSR620019-1"/>
    </source>
</evidence>
<evidence type="ECO:0000259" key="7">
    <source>
        <dbReference type="Pfam" id="PF17836"/>
    </source>
</evidence>
<dbReference type="PANTHER" id="PTHR43300:SF7">
    <property type="entry name" value="UDP-N-ACETYLBACILLOSAMINE N-ACETYLTRANSFERASE"/>
    <property type="match status" value="1"/>
</dbReference>
<dbReference type="RefSeq" id="WP_130410521.1">
    <property type="nucleotide sequence ID" value="NZ_SHKX01000010.1"/>
</dbReference>
<dbReference type="NCBIfam" id="TIGR03570">
    <property type="entry name" value="NeuD_NnaD"/>
    <property type="match status" value="1"/>
</dbReference>
<dbReference type="InterPro" id="IPR020019">
    <property type="entry name" value="AcTrfase_PglD-like"/>
</dbReference>
<feature type="domain" description="PglD N-terminal" evidence="7">
    <location>
        <begin position="9"/>
        <end position="83"/>
    </location>
</feature>
<evidence type="ECO:0000256" key="6">
    <source>
        <dbReference type="PIRSR" id="PIRSR620019-2"/>
    </source>
</evidence>
<dbReference type="InterPro" id="IPR041561">
    <property type="entry name" value="PglD_N"/>
</dbReference>
<evidence type="ECO:0000313" key="9">
    <source>
        <dbReference type="Proteomes" id="UP000292423"/>
    </source>
</evidence>
<comment type="similarity">
    <text evidence="1">Belongs to the transferase hexapeptide repeat family.</text>
</comment>
<feature type="binding site" evidence="6">
    <location>
        <begin position="15"/>
        <end position="17"/>
    </location>
    <ligand>
        <name>substrate</name>
    </ligand>
</feature>
<feature type="site" description="Increases basicity of active site His" evidence="5">
    <location>
        <position position="140"/>
    </location>
</feature>
<feature type="active site" description="Proton acceptor" evidence="5">
    <location>
        <position position="139"/>
    </location>
</feature>
<keyword evidence="2 8" id="KW-0808">Transferase</keyword>
<dbReference type="Proteomes" id="UP000292423">
    <property type="component" value="Unassembled WGS sequence"/>
</dbReference>
<keyword evidence="9" id="KW-1185">Reference proteome</keyword>
<organism evidence="8 9">
    <name type="scientific">Fluviicoccus keumensis</name>
    <dbReference type="NCBI Taxonomy" id="1435465"/>
    <lineage>
        <taxon>Bacteria</taxon>
        <taxon>Pseudomonadati</taxon>
        <taxon>Pseudomonadota</taxon>
        <taxon>Gammaproteobacteria</taxon>
        <taxon>Moraxellales</taxon>
        <taxon>Moraxellaceae</taxon>
        <taxon>Fluviicoccus</taxon>
    </lineage>
</organism>
<accession>A0A4Q7Z9N8</accession>
<keyword evidence="4" id="KW-0012">Acyltransferase</keyword>
<dbReference type="Gene3D" id="2.160.10.10">
    <property type="entry name" value="Hexapeptide repeat proteins"/>
    <property type="match status" value="1"/>
</dbReference>
<gene>
    <name evidence="8" type="ORF">EV700_0221</name>
</gene>
<dbReference type="Pfam" id="PF00132">
    <property type="entry name" value="Hexapep"/>
    <property type="match status" value="1"/>
</dbReference>
<dbReference type="InterPro" id="IPR001451">
    <property type="entry name" value="Hexapep"/>
</dbReference>
<reference evidence="8 9" key="1">
    <citation type="submission" date="2019-02" db="EMBL/GenBank/DDBJ databases">
        <title>Genomic Encyclopedia of Type Strains, Phase IV (KMG-IV): sequencing the most valuable type-strain genomes for metagenomic binning, comparative biology and taxonomic classification.</title>
        <authorList>
            <person name="Goeker M."/>
        </authorList>
    </citation>
    <scope>NUCLEOTIDE SEQUENCE [LARGE SCALE GENOMIC DNA]</scope>
    <source>
        <strain evidence="8 9">DSM 105135</strain>
    </source>
</reference>
<evidence type="ECO:0000256" key="3">
    <source>
        <dbReference type="ARBA" id="ARBA00022737"/>
    </source>
</evidence>
<keyword evidence="3" id="KW-0677">Repeat</keyword>
<dbReference type="Pfam" id="PF17836">
    <property type="entry name" value="PglD_N"/>
    <property type="match status" value="1"/>
</dbReference>
<evidence type="ECO:0000256" key="1">
    <source>
        <dbReference type="ARBA" id="ARBA00007274"/>
    </source>
</evidence>
<name>A0A4Q7Z9N8_9GAMM</name>
<dbReference type="PANTHER" id="PTHR43300">
    <property type="entry name" value="ACETYLTRANSFERASE"/>
    <property type="match status" value="1"/>
</dbReference>
<evidence type="ECO:0000256" key="2">
    <source>
        <dbReference type="ARBA" id="ARBA00022679"/>
    </source>
</evidence>
<dbReference type="PROSITE" id="PS00101">
    <property type="entry name" value="HEXAPEP_TRANSFERASES"/>
    <property type="match status" value="1"/>
</dbReference>
<proteinExistence type="inferred from homology"/>
<dbReference type="OrthoDB" id="9794407at2"/>
<sequence length="209" mass="21238">MPTEPLRPLYLIGASGHARVIADAALRCWPERALVLVDDNPALAGQDLLPGLTVYGTPDLIPEGADCHVSIGNNQVRLAMRQRLAAKRVHWVTVIHPDAVVSPFAAVGEGSLIAARAVVAPGARLGWGVIVNHGAVVDHDCRVADGCHIAPAATLAGAVTVGEGALVGAGANVLPGLSVGADVVIGAGAVVTRPVPDGQVAKGCPARWI</sequence>
<protein>
    <submittedName>
        <fullName evidence="8">Acetyltransferase EpsM</fullName>
    </submittedName>
</protein>
<dbReference type="EMBL" id="SHKX01000010">
    <property type="protein sequence ID" value="RZU47267.1"/>
    <property type="molecule type" value="Genomic_DNA"/>
</dbReference>
<comment type="caution">
    <text evidence="8">The sequence shown here is derived from an EMBL/GenBank/DDBJ whole genome shotgun (WGS) entry which is preliminary data.</text>
</comment>
<dbReference type="InterPro" id="IPR011004">
    <property type="entry name" value="Trimer_LpxA-like_sf"/>
</dbReference>
<dbReference type="Gene3D" id="3.40.50.20">
    <property type="match status" value="1"/>
</dbReference>
<feature type="binding site" evidence="6">
    <location>
        <position position="72"/>
    </location>
    <ligand>
        <name>substrate</name>
    </ligand>
</feature>
<dbReference type="InterPro" id="IPR050179">
    <property type="entry name" value="Trans_hexapeptide_repeat"/>
</dbReference>